<proteinExistence type="predicted"/>
<dbReference type="InterPro" id="IPR029058">
    <property type="entry name" value="AB_hydrolase_fold"/>
</dbReference>
<protein>
    <submittedName>
        <fullName evidence="4">Alpha/beta fold hydrolase</fullName>
    </submittedName>
</protein>
<reference evidence="4 5" key="1">
    <citation type="submission" date="2020-07" db="EMBL/GenBank/DDBJ databases">
        <authorList>
            <person name="Feng X."/>
        </authorList>
    </citation>
    <scope>NUCLEOTIDE SEQUENCE [LARGE SCALE GENOMIC DNA]</scope>
    <source>
        <strain evidence="4 5">JCM14086</strain>
    </source>
</reference>
<dbReference type="AlphaFoldDB" id="A0A7X1AUY4"/>
<dbReference type="EMBL" id="JACHVA010000015">
    <property type="protein sequence ID" value="MBC2600344.1"/>
    <property type="molecule type" value="Genomic_DNA"/>
</dbReference>
<name>A0A7X1AUY4_9BACT</name>
<feature type="domain" description="Acetyl xylan esterase" evidence="3">
    <location>
        <begin position="1"/>
        <end position="317"/>
    </location>
</feature>
<dbReference type="SUPFAM" id="SSF53474">
    <property type="entry name" value="alpha/beta-Hydrolases"/>
    <property type="match status" value="1"/>
</dbReference>
<dbReference type="Proteomes" id="UP000525652">
    <property type="component" value="Unassembled WGS sequence"/>
</dbReference>
<comment type="caution">
    <text evidence="4">The sequence shown here is derived from an EMBL/GenBank/DDBJ whole genome shotgun (WGS) entry which is preliminary data.</text>
</comment>
<dbReference type="RefSeq" id="WP_185691093.1">
    <property type="nucleotide sequence ID" value="NZ_JACHVA010000015.1"/>
</dbReference>
<feature type="active site" description="Charge relay system" evidence="1">
    <location>
        <position position="274"/>
    </location>
</feature>
<dbReference type="InterPro" id="IPR039069">
    <property type="entry name" value="CE7"/>
</dbReference>
<feature type="active site" description="Charge relay system" evidence="1">
    <location>
        <position position="303"/>
    </location>
</feature>
<evidence type="ECO:0000256" key="2">
    <source>
        <dbReference type="PIRSR" id="PIRSR639069-2"/>
    </source>
</evidence>
<accession>A0A7X1AUY4</accession>
<dbReference type="InterPro" id="IPR008391">
    <property type="entry name" value="AXE1_dom"/>
</dbReference>
<organism evidence="4 5">
    <name type="scientific">Puniceicoccus vermicola</name>
    <dbReference type="NCBI Taxonomy" id="388746"/>
    <lineage>
        <taxon>Bacteria</taxon>
        <taxon>Pseudomonadati</taxon>
        <taxon>Verrucomicrobiota</taxon>
        <taxon>Opitutia</taxon>
        <taxon>Puniceicoccales</taxon>
        <taxon>Puniceicoccaceae</taxon>
        <taxon>Puniceicoccus</taxon>
    </lineage>
</organism>
<gene>
    <name evidence="4" type="ORF">H5P30_00960</name>
</gene>
<sequence>MPAVDKPLSELLEYKSSSPKPADFDAYWSRALADLAAVSPNLEWVDSDFKVSYANCRSLYFSGVGGARIHAKVAAPNPLPKTPSPAIVMFHGYTGSSPDWMTMLPYVAAGFTVLGLDCRGQGGRSEDTVPTIGNTLHGHIIKGLDDHEDKLYYRNVYLDTVQLTHIAIDLEWVDAERVGCMGGSQGGALAIACAALEPRIKRTSSHFPFLSDFKRVWTMGMDQNAYAGLRDYFRRFDPLHEKEEEIFEKLGYIDICNLAPRIRGEVRMALTLLDNICPPSTQFAVYNAITSKKHKAVYSDFGHENLPGAPEANFQFMLQL</sequence>
<dbReference type="GO" id="GO:0052689">
    <property type="term" value="F:carboxylic ester hydrolase activity"/>
    <property type="evidence" value="ECO:0007669"/>
    <property type="project" value="TreeGrafter"/>
</dbReference>
<evidence type="ECO:0000256" key="1">
    <source>
        <dbReference type="PIRSR" id="PIRSR639069-1"/>
    </source>
</evidence>
<dbReference type="PANTHER" id="PTHR40111:SF1">
    <property type="entry name" value="CEPHALOSPORIN-C DEACETYLASE"/>
    <property type="match status" value="1"/>
</dbReference>
<dbReference type="Gene3D" id="3.40.50.1820">
    <property type="entry name" value="alpha/beta hydrolase"/>
    <property type="match status" value="1"/>
</dbReference>
<dbReference type="GO" id="GO:0005976">
    <property type="term" value="P:polysaccharide metabolic process"/>
    <property type="evidence" value="ECO:0007669"/>
    <property type="project" value="TreeGrafter"/>
</dbReference>
<dbReference type="Pfam" id="PF05448">
    <property type="entry name" value="AXE1"/>
    <property type="match status" value="1"/>
</dbReference>
<feature type="active site" description="Nucleophile" evidence="1">
    <location>
        <position position="184"/>
    </location>
</feature>
<evidence type="ECO:0000259" key="3">
    <source>
        <dbReference type="Pfam" id="PF05448"/>
    </source>
</evidence>
<evidence type="ECO:0000313" key="4">
    <source>
        <dbReference type="EMBL" id="MBC2600344.1"/>
    </source>
</evidence>
<evidence type="ECO:0000313" key="5">
    <source>
        <dbReference type="Proteomes" id="UP000525652"/>
    </source>
</evidence>
<dbReference type="PANTHER" id="PTHR40111">
    <property type="entry name" value="CEPHALOSPORIN-C DEACETYLASE"/>
    <property type="match status" value="1"/>
</dbReference>
<keyword evidence="4" id="KW-0378">Hydrolase</keyword>
<keyword evidence="5" id="KW-1185">Reference proteome</keyword>
<feature type="binding site" evidence="2">
    <location>
        <position position="93"/>
    </location>
    <ligand>
        <name>substrate</name>
    </ligand>
</feature>